<comment type="caution">
    <text evidence="1">The sequence shown here is derived from an EMBL/GenBank/DDBJ whole genome shotgun (WGS) entry which is preliminary data.</text>
</comment>
<evidence type="ECO:0000313" key="2">
    <source>
        <dbReference type="Proteomes" id="UP001601976"/>
    </source>
</evidence>
<dbReference type="Proteomes" id="UP001601976">
    <property type="component" value="Unassembled WGS sequence"/>
</dbReference>
<reference evidence="1 2" key="1">
    <citation type="submission" date="2024-10" db="EMBL/GenBank/DDBJ databases">
        <title>The Natural Products Discovery Center: Release of the First 8490 Sequenced Strains for Exploring Actinobacteria Biosynthetic Diversity.</title>
        <authorList>
            <person name="Kalkreuter E."/>
            <person name="Kautsar S.A."/>
            <person name="Yang D."/>
            <person name="Bader C.D."/>
            <person name="Teijaro C.N."/>
            <person name="Fluegel L."/>
            <person name="Davis C.M."/>
            <person name="Simpson J.R."/>
            <person name="Lauterbach L."/>
            <person name="Steele A.D."/>
            <person name="Gui C."/>
            <person name="Meng S."/>
            <person name="Li G."/>
            <person name="Viehrig K."/>
            <person name="Ye F."/>
            <person name="Su P."/>
            <person name="Kiefer A.F."/>
            <person name="Nichols A."/>
            <person name="Cepeda A.J."/>
            <person name="Yan W."/>
            <person name="Fan B."/>
            <person name="Jiang Y."/>
            <person name="Adhikari A."/>
            <person name="Zheng C.-J."/>
            <person name="Schuster L."/>
            <person name="Cowan T.M."/>
            <person name="Smanski M.J."/>
            <person name="Chevrette M.G."/>
            <person name="De Carvalho L.P.S."/>
            <person name="Shen B."/>
        </authorList>
    </citation>
    <scope>NUCLEOTIDE SEQUENCE [LARGE SCALE GENOMIC DNA]</scope>
    <source>
        <strain evidence="1 2">NPDC003029</strain>
    </source>
</reference>
<keyword evidence="2" id="KW-1185">Reference proteome</keyword>
<organism evidence="1 2">
    <name type="scientific">Streptomyces flavidovirens</name>
    <dbReference type="NCBI Taxonomy" id="67298"/>
    <lineage>
        <taxon>Bacteria</taxon>
        <taxon>Bacillati</taxon>
        <taxon>Actinomycetota</taxon>
        <taxon>Actinomycetes</taxon>
        <taxon>Kitasatosporales</taxon>
        <taxon>Streptomycetaceae</taxon>
        <taxon>Streptomyces</taxon>
    </lineage>
</organism>
<dbReference type="EMBL" id="JBIAPK010000016">
    <property type="protein sequence ID" value="MFF3343603.1"/>
    <property type="molecule type" value="Genomic_DNA"/>
</dbReference>
<accession>A0ABW6RPV1</accession>
<dbReference type="RefSeq" id="WP_387899437.1">
    <property type="nucleotide sequence ID" value="NZ_JBIAPK010000016.1"/>
</dbReference>
<protein>
    <recommendedName>
        <fullName evidence="3">HEAT repeat domain-containing protein</fullName>
    </recommendedName>
</protein>
<proteinExistence type="predicted"/>
<sequence>MRRRPGFPVPQPPPAGIWYANTQVRDQLTITQEGQITDRYTKAVETLGDDAMDVRLGGVYALQRIMEDSPRDHPTVANVLATYVRTHTSKPPKKGGEVPADVPAALTVLVQRDATRDKSFSLDLRNTHLSGIELRLATVTPTPTQRPPTF</sequence>
<gene>
    <name evidence="1" type="ORF">ACFYWW_33760</name>
</gene>
<name>A0ABW6RPV1_9ACTN</name>
<evidence type="ECO:0008006" key="3">
    <source>
        <dbReference type="Google" id="ProtNLM"/>
    </source>
</evidence>
<evidence type="ECO:0000313" key="1">
    <source>
        <dbReference type="EMBL" id="MFF3343603.1"/>
    </source>
</evidence>